<feature type="compositionally biased region" description="Basic and acidic residues" evidence="6">
    <location>
        <begin position="1142"/>
        <end position="1152"/>
    </location>
</feature>
<dbReference type="VEuPathDB" id="FungiDB:yc1106_07511"/>
<feature type="domain" description="SAM-dependent MTase RsmB/NOP-type" evidence="7">
    <location>
        <begin position="138"/>
        <end position="516"/>
    </location>
</feature>
<dbReference type="Gene3D" id="2.30.280.10">
    <property type="entry name" value="SRA-YDG"/>
    <property type="match status" value="1"/>
</dbReference>
<dbReference type="InterPro" id="IPR048889">
    <property type="entry name" value="NSUN5_RCM1_N"/>
</dbReference>
<feature type="active site" description="Nucleophile" evidence="5">
    <location>
        <position position="427"/>
    </location>
</feature>
<dbReference type="Pfam" id="PF21153">
    <property type="entry name" value="NSUN5_N"/>
    <property type="match status" value="1"/>
</dbReference>
<evidence type="ECO:0000256" key="4">
    <source>
        <dbReference type="ARBA" id="ARBA00022884"/>
    </source>
</evidence>
<dbReference type="GO" id="GO:0008173">
    <property type="term" value="F:RNA methyltransferase activity"/>
    <property type="evidence" value="ECO:0007669"/>
    <property type="project" value="InterPro"/>
</dbReference>
<keyword evidence="3 5" id="KW-0949">S-adenosyl-L-methionine</keyword>
<dbReference type="InterPro" id="IPR001678">
    <property type="entry name" value="MeTrfase_RsmB-F_NOP2_dom"/>
</dbReference>
<feature type="binding site" evidence="5">
    <location>
        <position position="324"/>
    </location>
    <ligand>
        <name>S-adenosyl-L-methionine</name>
        <dbReference type="ChEBI" id="CHEBI:59789"/>
    </ligand>
</feature>
<evidence type="ECO:0000313" key="9">
    <source>
        <dbReference type="Proteomes" id="UP001056012"/>
    </source>
</evidence>
<dbReference type="PANTHER" id="PTHR22807">
    <property type="entry name" value="NOP2 YEAST -RELATED NOL1/NOP2/FMU SUN DOMAIN-CONTAINING"/>
    <property type="match status" value="1"/>
</dbReference>
<feature type="region of interest" description="Disordered" evidence="6">
    <location>
        <begin position="1285"/>
        <end position="1338"/>
    </location>
</feature>
<evidence type="ECO:0000259" key="7">
    <source>
        <dbReference type="PROSITE" id="PS51686"/>
    </source>
</evidence>
<dbReference type="EMBL" id="CP089278">
    <property type="protein sequence ID" value="USP80237.1"/>
    <property type="molecule type" value="Genomic_DNA"/>
</dbReference>
<comment type="similarity">
    <text evidence="5">Belongs to the class I-like SAM-binding methyltransferase superfamily. RsmB/NOP family.</text>
</comment>
<feature type="compositionally biased region" description="Polar residues" evidence="6">
    <location>
        <begin position="1044"/>
        <end position="1065"/>
    </location>
</feature>
<dbReference type="InterPro" id="IPR049561">
    <property type="entry name" value="NSUN5_7_fdxn-like"/>
</dbReference>
<keyword evidence="1 5" id="KW-0489">Methyltransferase</keyword>
<dbReference type="InterPro" id="IPR023267">
    <property type="entry name" value="RCMT"/>
</dbReference>
<evidence type="ECO:0000256" key="6">
    <source>
        <dbReference type="SAM" id="MobiDB-lite"/>
    </source>
</evidence>
<dbReference type="PANTHER" id="PTHR22807:SF4">
    <property type="entry name" value="28S RRNA (CYTOSINE-C(5))-METHYLTRANSFERASE"/>
    <property type="match status" value="1"/>
</dbReference>
<keyword evidence="2 5" id="KW-0808">Transferase</keyword>
<accession>A0A9Q8ZDW9</accession>
<comment type="caution">
    <text evidence="5">Lacks conserved residue(s) required for the propagation of feature annotation.</text>
</comment>
<dbReference type="Pfam" id="PF21148">
    <property type="entry name" value="NSUN5_fdxn-like"/>
    <property type="match status" value="1"/>
</dbReference>
<gene>
    <name evidence="8" type="ORF">yc1106_07511</name>
</gene>
<dbReference type="Proteomes" id="UP001056012">
    <property type="component" value="Chromosome 5"/>
</dbReference>
<evidence type="ECO:0000256" key="1">
    <source>
        <dbReference type="ARBA" id="ARBA00022603"/>
    </source>
</evidence>
<feature type="binding site" evidence="5">
    <location>
        <position position="275"/>
    </location>
    <ligand>
        <name>S-adenosyl-L-methionine</name>
        <dbReference type="ChEBI" id="CHEBI:59789"/>
    </ligand>
</feature>
<sequence length="1338" mass="148191">MSLYYEAAAILANIDNVGGSLKSRIYGKKDLKSTPGQLFALIAETSKWSLVLKDVIEKCKLLAEEKKLTPILSLLLTHDLLLAKNGVAAHANHVLKLAITRHKARLSAELTKARIRYGYATLDAFREAVNDGELDKEEGNARKSRHPRWVRVNTIKTTLKEQLATTFAGYTKTEVLEEVLTAPKNSKIYYEDPNIPNLLALPAKIDLSRSIGYTKGQIIFQDKASCFPAYLLDPSPDDGDVIDATAAPGNKTTHLAAIVSNRRQPGEEQKVIAFERDKGRTFTLQKMVKLASADSIVQVKGNSDFIAAKPGSDEYANVGAILLDPSCSGTGIVGRDDAIRMHLPEAPGSQAPLQKSEKGKKRKRGDDAVKADAQPTLNLDMDDSAPEETPMQGKLTERLAALASFQLHILTHAMRFESAHKITYSTCSIHFEENEGVVFQALASAVAKERGWRILKRDQQVDGLKKWHRRGVWEEDKYHGDLDEAVKEDVLEACIRCDKGTDEGTMGFFVAAFVREGEQYPSQVTEVPVQEEEEVEWGGFSDDNDVEEVEQVEVKIAGKQTNDWNSPQVKVRSQDSDHGKSRGPNSLYTWASVFNRITNLLFSRTTSVPSIWHQTAPQTYQLKEITKWIRDELDLQVAREGPDVLRPDDVLTLHETFLALQNAQKIGISDLRATGIHKAVQEIAGVATRWPGRLCDDCDKIIKIWTAKFGPLSAIHPFLYGRGGRLEGIASVHEQSRDALLKRWARTCPQTIHPKRSHRLGDLGFIAGSWWISPLFAHHAGIIGLESCDGGTTYDKHGAYALLLKDTGEMEASNESRFTYRVPQNDKGKFRLTAATPRSRDPVRVLRSHSINSIWGPKAGVRYEGLFSVKGWSIKQAKSSDTSGGRWKEGDILFDVKFERIDQTPMEVVINRPTATELDDYAEYKRLRKLHYNAKHEEAKTTINSQDMHPVFKPSSIMPPLSPLVVPTPLLLDLPPSEIRKGMVKRLHFDEEPRIRVIPDEEALSPMTAPSRDPLHVAVVDKKSTRAVPSEPSRAKIHKKADPLSNSPVGRSSPVGSNGSSTHTTDSTKPKVDIREVAPWIDFDADLTIPSEEPLIVHQRPIIIQTGITSGLTNAQGSSSPKPVSREHLQIPIEAVPPSAPEDQHERKKNGETKGLLGEGLHLPHALKKDKRKSVASRGLDIMSRLFDGMLDEGESDKPTKHTLEKPASSWTDTLHLHPDGVHRTSSPNSLLKLCRHNSICDINEFARDTAPTVAPDNNSAVIVVAVPYEDPFIEISTLRRPKTRPMSVKNPISQPSPAVTAGSATYASVLGRPGSQTKHTGEGSLAESHLRKMVQQR</sequence>
<keyword evidence="4 5" id="KW-0694">RNA-binding</keyword>
<evidence type="ECO:0000256" key="3">
    <source>
        <dbReference type="ARBA" id="ARBA00022691"/>
    </source>
</evidence>
<dbReference type="InterPro" id="IPR015947">
    <property type="entry name" value="PUA-like_sf"/>
</dbReference>
<dbReference type="GO" id="GO:0003723">
    <property type="term" value="F:RNA binding"/>
    <property type="evidence" value="ECO:0007669"/>
    <property type="project" value="UniProtKB-UniRule"/>
</dbReference>
<dbReference type="GO" id="GO:0070475">
    <property type="term" value="P:rRNA base methylation"/>
    <property type="evidence" value="ECO:0007669"/>
    <property type="project" value="TreeGrafter"/>
</dbReference>
<proteinExistence type="inferred from homology"/>
<feature type="region of interest" description="Disordered" evidence="6">
    <location>
        <begin position="1022"/>
        <end position="1071"/>
    </location>
</feature>
<evidence type="ECO:0000256" key="5">
    <source>
        <dbReference type="PROSITE-ProRule" id="PRU01023"/>
    </source>
</evidence>
<reference evidence="8" key="1">
    <citation type="submission" date="2021-12" db="EMBL/GenBank/DDBJ databases">
        <title>Curvularia clavata genome.</title>
        <authorList>
            <person name="Cao Y."/>
        </authorList>
    </citation>
    <scope>NUCLEOTIDE SEQUENCE</scope>
    <source>
        <strain evidence="8">Yc1106</strain>
    </source>
</reference>
<dbReference type="PROSITE" id="PS51686">
    <property type="entry name" value="SAM_MT_RSMB_NOP"/>
    <property type="match status" value="1"/>
</dbReference>
<dbReference type="InterPro" id="IPR029063">
    <property type="entry name" value="SAM-dependent_MTases_sf"/>
</dbReference>
<dbReference type="Gene3D" id="3.40.50.150">
    <property type="entry name" value="Vaccinia Virus protein VP39"/>
    <property type="match status" value="1"/>
</dbReference>
<dbReference type="Gene3D" id="3.30.70.1170">
    <property type="entry name" value="Sun protein, domain 3"/>
    <property type="match status" value="1"/>
</dbReference>
<organism evidence="8 9">
    <name type="scientific">Curvularia clavata</name>
    <dbReference type="NCBI Taxonomy" id="95742"/>
    <lineage>
        <taxon>Eukaryota</taxon>
        <taxon>Fungi</taxon>
        <taxon>Dikarya</taxon>
        <taxon>Ascomycota</taxon>
        <taxon>Pezizomycotina</taxon>
        <taxon>Dothideomycetes</taxon>
        <taxon>Pleosporomycetidae</taxon>
        <taxon>Pleosporales</taxon>
        <taxon>Pleosporineae</taxon>
        <taxon>Pleosporaceae</taxon>
        <taxon>Curvularia</taxon>
    </lineage>
</organism>
<dbReference type="InterPro" id="IPR036987">
    <property type="entry name" value="SRA-YDG_sf"/>
</dbReference>
<keyword evidence="9" id="KW-1185">Reference proteome</keyword>
<feature type="region of interest" description="Disordered" evidence="6">
    <location>
        <begin position="344"/>
        <end position="391"/>
    </location>
</feature>
<dbReference type="InterPro" id="IPR049560">
    <property type="entry name" value="MeTrfase_RsmB-F_NOP2_cat"/>
</dbReference>
<dbReference type="GO" id="GO:0005730">
    <property type="term" value="C:nucleolus"/>
    <property type="evidence" value="ECO:0007669"/>
    <property type="project" value="TreeGrafter"/>
</dbReference>
<dbReference type="OrthoDB" id="435282at2759"/>
<feature type="compositionally biased region" description="Basic residues" evidence="6">
    <location>
        <begin position="1165"/>
        <end position="1174"/>
    </location>
</feature>
<feature type="compositionally biased region" description="Polar residues" evidence="6">
    <location>
        <begin position="1291"/>
        <end position="1307"/>
    </location>
</feature>
<feature type="region of interest" description="Disordered" evidence="6">
    <location>
        <begin position="1135"/>
        <end position="1174"/>
    </location>
</feature>
<dbReference type="PRINTS" id="PR02008">
    <property type="entry name" value="RCMTFAMILY"/>
</dbReference>
<dbReference type="Pfam" id="PF01189">
    <property type="entry name" value="Methyltr_RsmB-F"/>
    <property type="match status" value="1"/>
</dbReference>
<dbReference type="SUPFAM" id="SSF88697">
    <property type="entry name" value="PUA domain-like"/>
    <property type="match status" value="1"/>
</dbReference>
<name>A0A9Q8ZDW9_CURCL</name>
<protein>
    <submittedName>
        <fullName evidence="8">25S rRNA (Cytosine-C(5))-methyltransferase rcm1</fullName>
    </submittedName>
</protein>
<feature type="region of interest" description="Disordered" evidence="6">
    <location>
        <begin position="563"/>
        <end position="582"/>
    </location>
</feature>
<evidence type="ECO:0000256" key="2">
    <source>
        <dbReference type="ARBA" id="ARBA00022679"/>
    </source>
</evidence>
<dbReference type="SUPFAM" id="SSF53335">
    <property type="entry name" value="S-adenosyl-L-methionine-dependent methyltransferases"/>
    <property type="match status" value="1"/>
</dbReference>
<evidence type="ECO:0000313" key="8">
    <source>
        <dbReference type="EMBL" id="USP80237.1"/>
    </source>
</evidence>